<dbReference type="Pfam" id="PF11604">
    <property type="entry name" value="CusF_Ec"/>
    <property type="match status" value="1"/>
</dbReference>
<accession>A0ABR9IWZ3</accession>
<dbReference type="Gene3D" id="2.40.50.320">
    <property type="entry name" value="Copper binding periplasmic protein CusF"/>
    <property type="match status" value="1"/>
</dbReference>
<dbReference type="Proteomes" id="UP000620262">
    <property type="component" value="Unassembled WGS sequence"/>
</dbReference>
<reference evidence="1 2" key="1">
    <citation type="submission" date="2020-10" db="EMBL/GenBank/DDBJ databases">
        <title>Sequencing the genomes of 1000 actinobacteria strains.</title>
        <authorList>
            <person name="Klenk H.-P."/>
        </authorList>
    </citation>
    <scope>NUCLEOTIDE SEQUENCE [LARGE SCALE GENOMIC DNA]</scope>
    <source>
        <strain evidence="1 2">DSM 7307</strain>
    </source>
</reference>
<comment type="caution">
    <text evidence="1">The sequence shown here is derived from an EMBL/GenBank/DDBJ whole genome shotgun (WGS) entry which is preliminary data.</text>
</comment>
<name>A0ABR9IWZ3_RHIVS</name>
<protein>
    <submittedName>
        <fullName evidence="1">Uncharacterized protein</fullName>
    </submittedName>
</protein>
<dbReference type="InterPro" id="IPR021647">
    <property type="entry name" value="CusF_Ec"/>
</dbReference>
<dbReference type="EMBL" id="JADBEC010000002">
    <property type="protein sequence ID" value="MBE1507719.1"/>
    <property type="molecule type" value="Genomic_DNA"/>
</dbReference>
<proteinExistence type="predicted"/>
<organism evidence="1 2">
    <name type="scientific">Rhizobium viscosum</name>
    <name type="common">Arthrobacter viscosus</name>
    <dbReference type="NCBI Taxonomy" id="1673"/>
    <lineage>
        <taxon>Bacteria</taxon>
        <taxon>Pseudomonadati</taxon>
        <taxon>Pseudomonadota</taxon>
        <taxon>Alphaproteobacteria</taxon>
        <taxon>Hyphomicrobiales</taxon>
        <taxon>Rhizobiaceae</taxon>
        <taxon>Rhizobium/Agrobacterium group</taxon>
        <taxon>Rhizobium</taxon>
    </lineage>
</organism>
<sequence>MAVARQPKNGGSFKIEAATAQRHRFAQEFTKGVVNKVDANAKKVAIKHEDLKSLDMPAMTTVFRKRSARPTAIALQRRLKIDYRRVRPGCSLSRQGPMLRSDG</sequence>
<evidence type="ECO:0000313" key="2">
    <source>
        <dbReference type="Proteomes" id="UP000620262"/>
    </source>
</evidence>
<dbReference type="InterPro" id="IPR042230">
    <property type="entry name" value="CusF_sf"/>
</dbReference>
<gene>
    <name evidence="1" type="ORF">H4W29_004964</name>
</gene>
<keyword evidence="2" id="KW-1185">Reference proteome</keyword>
<evidence type="ECO:0000313" key="1">
    <source>
        <dbReference type="EMBL" id="MBE1507719.1"/>
    </source>
</evidence>